<evidence type="ECO:0000256" key="7">
    <source>
        <dbReference type="ARBA" id="ARBA00022989"/>
    </source>
</evidence>
<evidence type="ECO:0000256" key="8">
    <source>
        <dbReference type="ARBA" id="ARBA00023136"/>
    </source>
</evidence>
<feature type="transmembrane region" description="Helical" evidence="9">
    <location>
        <begin position="545"/>
        <end position="568"/>
    </location>
</feature>
<keyword evidence="5" id="KW-0547">Nucleotide-binding</keyword>
<evidence type="ECO:0000256" key="6">
    <source>
        <dbReference type="ARBA" id="ARBA00022840"/>
    </source>
</evidence>
<dbReference type="GO" id="GO:0016887">
    <property type="term" value="F:ATP hydrolysis activity"/>
    <property type="evidence" value="ECO:0007669"/>
    <property type="project" value="InterPro"/>
</dbReference>
<evidence type="ECO:0000259" key="10">
    <source>
        <dbReference type="PROSITE" id="PS50893"/>
    </source>
</evidence>
<dbReference type="InterPro" id="IPR027417">
    <property type="entry name" value="P-loop_NTPase"/>
</dbReference>
<keyword evidence="6" id="KW-0067">ATP-binding</keyword>
<dbReference type="GO" id="GO:0140359">
    <property type="term" value="F:ABC-type transporter activity"/>
    <property type="evidence" value="ECO:0000318"/>
    <property type="project" value="GO_Central"/>
</dbReference>
<feature type="domain" description="ABC transmembrane type-1" evidence="11">
    <location>
        <begin position="1"/>
        <end position="211"/>
    </location>
</feature>
<dbReference type="KEGG" id="mbr:MONBRDRAFT_29687"/>
<gene>
    <name evidence="12" type="ORF">MONBRDRAFT_29687</name>
</gene>
<evidence type="ECO:0000256" key="9">
    <source>
        <dbReference type="SAM" id="Phobius"/>
    </source>
</evidence>
<name>A9VBU6_MONBE</name>
<dbReference type="GO" id="GO:0005886">
    <property type="term" value="C:plasma membrane"/>
    <property type="evidence" value="ECO:0000318"/>
    <property type="project" value="GO_Central"/>
</dbReference>
<dbReference type="PROSITE" id="PS50929">
    <property type="entry name" value="ABC_TM1F"/>
    <property type="match status" value="2"/>
</dbReference>
<dbReference type="PROSITE" id="PS00211">
    <property type="entry name" value="ABC_TRANSPORTER_1"/>
    <property type="match status" value="2"/>
</dbReference>
<proteinExistence type="inferred from homology"/>
<organism evidence="12 13">
    <name type="scientific">Monosiga brevicollis</name>
    <name type="common">Choanoflagellate</name>
    <dbReference type="NCBI Taxonomy" id="81824"/>
    <lineage>
        <taxon>Eukaryota</taxon>
        <taxon>Choanoflagellata</taxon>
        <taxon>Craspedida</taxon>
        <taxon>Salpingoecidae</taxon>
        <taxon>Monosiga</taxon>
    </lineage>
</organism>
<keyword evidence="13" id="KW-1185">Reference proteome</keyword>
<dbReference type="InterPro" id="IPR003439">
    <property type="entry name" value="ABC_transporter-like_ATP-bd"/>
</dbReference>
<dbReference type="SMART" id="SM00382">
    <property type="entry name" value="AAA"/>
    <property type="match status" value="2"/>
</dbReference>
<dbReference type="FunCoup" id="A9VBU6">
    <property type="interactions" value="210"/>
</dbReference>
<dbReference type="Gene3D" id="1.20.1560.10">
    <property type="entry name" value="ABC transporter type 1, transmembrane domain"/>
    <property type="match status" value="2"/>
</dbReference>
<feature type="transmembrane region" description="Helical" evidence="9">
    <location>
        <begin position="688"/>
        <end position="709"/>
    </location>
</feature>
<dbReference type="InterPro" id="IPR036640">
    <property type="entry name" value="ABC1_TM_sf"/>
</dbReference>
<sequence length="1128" mass="124279">MAASLGLIYRKAMRISRQSFAKVTTGHVVNLASNDVERFITTSVPLPFLLIAPIQMALASYLAWEQLGPSALTGVSIYILFLPLNVVLGKLFAKLRSLTADFTDERVKVVNEILSGMRVLKMYGWEHPFTRLVEALRKREMGTIRKTNVIRASNMAFYFVSGNLTAFLSLMTYQLVEGDLTAEKAFTTISLLQSIRMQLALFLPTAVQGVSELSVTFHRLERFLRLPEHASFLEEGTAYRRMYTPESGKGLSLSPAAVVNKHGKRAQAVKDKNVRESNPLALSTATADTAVAPTLDTPTLRDVTTTFRGNELVAVVGPVGCGKTSLLMSVLGELLPSAGSVTVQGTVGYASQEAWILSDTVRGNILFGAHYDATWYKTVVEACQLAPDLLLFENNDATEVGERGVTLSGGQKARLSLCRAVYADADIYLLDDPLSAVDAKVGRLIFEECVQKLLHDKLRILVTHQLQFIKHADRIVVLGRDGSVDSVGTYDELMQGGPSKLTEILAEHEADHAEQAAHEAQAKAKDKNRKEGVVGLAAYWKYCRLAVSTPAIIFWIGLCILTQVAQLLSDWWLSYWVAMDPEDRGDDINLVIYAVFIIVFLVTAFSRSIVFMQWAAKASTNISALAFGSVVRTDIRFFDINPIGRILNRFSKDMGFIDDLLPVTFFDLLQLSTLITGTYLLVCALNPWLFIVVPVLAVAFVKVNAYYLATAREVKRLEAVARSPVYSHFSSTLNGLATLRSHSASERFTRLFEEYQNGHSRAYSAFVTTSRWLGCRLDAITFTFLAAAVFVTTALRDDLGSSRLGLQISYVLQLTATFQWAVRQSAELENQMTSVERVLEYGALPLEEEMTGNPEPENADKAVVEKVSSPSWPPSASIEFRNLSLRYAPGTPLRLQNIDCTIPSGSFVGIVGRTGAGKSSLLAALFRMAPTEGDILLAGTPTSQLPLPLLRAKLGVIPQDPVLFSGSVRKNLDPFDEFEDADLWRALELSHMDDVVRKLSGGLDAPLSESGGNLSVGQRQLLCMARAMIKTTRFLVMDEATANVDTATDRIIQTALREQFTSSTVLVIAHRLHTILDSHYVMVMDKGQLVEFGSPLELMDKGGIFTSLVKQARIKRETIENLSRKKSS</sequence>
<dbReference type="PANTHER" id="PTHR24223">
    <property type="entry name" value="ATP-BINDING CASSETTE SUB-FAMILY C"/>
    <property type="match status" value="1"/>
</dbReference>
<keyword evidence="8 9" id="KW-0472">Membrane</keyword>
<dbReference type="PANTHER" id="PTHR24223:SF456">
    <property type="entry name" value="MULTIDRUG RESISTANCE-ASSOCIATED PROTEIN LETHAL(2)03659"/>
    <property type="match status" value="1"/>
</dbReference>
<dbReference type="RefSeq" id="XP_001750164.1">
    <property type="nucleotide sequence ID" value="XM_001750112.1"/>
</dbReference>
<dbReference type="Proteomes" id="UP000001357">
    <property type="component" value="Unassembled WGS sequence"/>
</dbReference>
<dbReference type="eggNOG" id="KOG0054">
    <property type="taxonomic scope" value="Eukaryota"/>
</dbReference>
<dbReference type="Gene3D" id="3.40.50.300">
    <property type="entry name" value="P-loop containing nucleotide triphosphate hydrolases"/>
    <property type="match status" value="2"/>
</dbReference>
<dbReference type="SUPFAM" id="SSF52540">
    <property type="entry name" value="P-loop containing nucleoside triphosphate hydrolases"/>
    <property type="match status" value="2"/>
</dbReference>
<feature type="domain" description="ABC transporter" evidence="10">
    <location>
        <begin position="878"/>
        <end position="1111"/>
    </location>
</feature>
<evidence type="ECO:0000313" key="13">
    <source>
        <dbReference type="Proteomes" id="UP000001357"/>
    </source>
</evidence>
<dbReference type="InterPro" id="IPR011527">
    <property type="entry name" value="ABC1_TM_dom"/>
</dbReference>
<evidence type="ECO:0000313" key="12">
    <source>
        <dbReference type="EMBL" id="EDQ84994.1"/>
    </source>
</evidence>
<feature type="domain" description="ABC transporter" evidence="10">
    <location>
        <begin position="269"/>
        <end position="506"/>
    </location>
</feature>
<feature type="transmembrane region" description="Helical" evidence="9">
    <location>
        <begin position="660"/>
        <end position="682"/>
    </location>
</feature>
<evidence type="ECO:0000256" key="3">
    <source>
        <dbReference type="ARBA" id="ARBA00022448"/>
    </source>
</evidence>
<feature type="transmembrane region" description="Helical" evidence="9">
    <location>
        <begin position="70"/>
        <end position="88"/>
    </location>
</feature>
<protein>
    <submittedName>
        <fullName evidence="12">Uncharacterized protein</fullName>
    </submittedName>
</protein>
<reference evidence="12 13" key="1">
    <citation type="journal article" date="2008" name="Nature">
        <title>The genome of the choanoflagellate Monosiga brevicollis and the origin of metazoans.</title>
        <authorList>
            <consortium name="JGI Sequencing"/>
            <person name="King N."/>
            <person name="Westbrook M.J."/>
            <person name="Young S.L."/>
            <person name="Kuo A."/>
            <person name="Abedin M."/>
            <person name="Chapman J."/>
            <person name="Fairclough S."/>
            <person name="Hellsten U."/>
            <person name="Isogai Y."/>
            <person name="Letunic I."/>
            <person name="Marr M."/>
            <person name="Pincus D."/>
            <person name="Putnam N."/>
            <person name="Rokas A."/>
            <person name="Wright K.J."/>
            <person name="Zuzow R."/>
            <person name="Dirks W."/>
            <person name="Good M."/>
            <person name="Goodstein D."/>
            <person name="Lemons D."/>
            <person name="Li W."/>
            <person name="Lyons J.B."/>
            <person name="Morris A."/>
            <person name="Nichols S."/>
            <person name="Richter D.J."/>
            <person name="Salamov A."/>
            <person name="Bork P."/>
            <person name="Lim W.A."/>
            <person name="Manning G."/>
            <person name="Miller W.T."/>
            <person name="McGinnis W."/>
            <person name="Shapiro H."/>
            <person name="Tjian R."/>
            <person name="Grigoriev I.V."/>
            <person name="Rokhsar D."/>
        </authorList>
    </citation>
    <scope>NUCLEOTIDE SEQUENCE [LARGE SCALE GENOMIC DNA]</scope>
    <source>
        <strain evidence="13">MX1 / ATCC 50154</strain>
    </source>
</reference>
<keyword evidence="3" id="KW-0813">Transport</keyword>
<dbReference type="OMA" id="YSHEMIM"/>
<comment type="similarity">
    <text evidence="2">Belongs to the ABC transporter superfamily. ABCC family. Conjugate transporter (TC 3.A.1.208) subfamily.</text>
</comment>
<dbReference type="InterPro" id="IPR047083">
    <property type="entry name" value="ABCC4_TMD2"/>
</dbReference>
<comment type="subcellular location">
    <subcellularLocation>
        <location evidence="1">Membrane</location>
        <topology evidence="1">Multi-pass membrane protein</topology>
    </subcellularLocation>
</comment>
<feature type="transmembrane region" description="Helical" evidence="9">
    <location>
        <begin position="588"/>
        <end position="610"/>
    </location>
</feature>
<dbReference type="CDD" id="cd03244">
    <property type="entry name" value="ABCC_MRP_domain2"/>
    <property type="match status" value="1"/>
</dbReference>
<dbReference type="AlphaFoldDB" id="A9VBU6"/>
<evidence type="ECO:0000256" key="4">
    <source>
        <dbReference type="ARBA" id="ARBA00022692"/>
    </source>
</evidence>
<feature type="domain" description="ABC transmembrane type-1" evidence="11">
    <location>
        <begin position="553"/>
        <end position="830"/>
    </location>
</feature>
<dbReference type="GO" id="GO:0055085">
    <property type="term" value="P:transmembrane transport"/>
    <property type="evidence" value="ECO:0000318"/>
    <property type="project" value="GO_Central"/>
</dbReference>
<evidence type="ECO:0000256" key="1">
    <source>
        <dbReference type="ARBA" id="ARBA00004141"/>
    </source>
</evidence>
<dbReference type="InterPro" id="IPR050173">
    <property type="entry name" value="ABC_transporter_C-like"/>
</dbReference>
<dbReference type="InterPro" id="IPR003593">
    <property type="entry name" value="AAA+_ATPase"/>
</dbReference>
<evidence type="ECO:0000259" key="11">
    <source>
        <dbReference type="PROSITE" id="PS50929"/>
    </source>
</evidence>
<dbReference type="STRING" id="81824.A9VBU6"/>
<dbReference type="InterPro" id="IPR017871">
    <property type="entry name" value="ABC_transporter-like_CS"/>
</dbReference>
<evidence type="ECO:0000256" key="5">
    <source>
        <dbReference type="ARBA" id="ARBA00022741"/>
    </source>
</evidence>
<dbReference type="GO" id="GO:0005524">
    <property type="term" value="F:ATP binding"/>
    <property type="evidence" value="ECO:0007669"/>
    <property type="project" value="UniProtKB-KW"/>
</dbReference>
<keyword evidence="4 9" id="KW-0812">Transmembrane</keyword>
<dbReference type="Pfam" id="PF00664">
    <property type="entry name" value="ABC_membrane"/>
    <property type="match status" value="2"/>
</dbReference>
<dbReference type="SUPFAM" id="SSF90123">
    <property type="entry name" value="ABC transporter transmembrane region"/>
    <property type="match status" value="2"/>
</dbReference>
<dbReference type="CDD" id="cd03250">
    <property type="entry name" value="ABCC_MRP_domain1"/>
    <property type="match status" value="1"/>
</dbReference>
<dbReference type="CDD" id="cd18601">
    <property type="entry name" value="ABC_6TM_MRP4_D2_like"/>
    <property type="match status" value="1"/>
</dbReference>
<dbReference type="FunFam" id="3.40.50.300:FF:000163">
    <property type="entry name" value="Multidrug resistance-associated protein member 4"/>
    <property type="match status" value="1"/>
</dbReference>
<dbReference type="GeneID" id="5895410"/>
<dbReference type="InParanoid" id="A9VBU6"/>
<accession>A9VBU6</accession>
<feature type="transmembrane region" description="Helical" evidence="9">
    <location>
        <begin position="46"/>
        <end position="64"/>
    </location>
</feature>
<dbReference type="Pfam" id="PF00005">
    <property type="entry name" value="ABC_tran"/>
    <property type="match status" value="2"/>
</dbReference>
<dbReference type="EMBL" id="CH991578">
    <property type="protein sequence ID" value="EDQ84994.1"/>
    <property type="molecule type" value="Genomic_DNA"/>
</dbReference>
<evidence type="ECO:0000256" key="2">
    <source>
        <dbReference type="ARBA" id="ARBA00009726"/>
    </source>
</evidence>
<keyword evidence="7 9" id="KW-1133">Transmembrane helix</keyword>
<dbReference type="PROSITE" id="PS50893">
    <property type="entry name" value="ABC_TRANSPORTER_2"/>
    <property type="match status" value="2"/>
</dbReference>
<dbReference type="FunFam" id="3.40.50.300:FF:001847">
    <property type="entry name" value="ABC transporter, putative"/>
    <property type="match status" value="1"/>
</dbReference>
<dbReference type="FunFam" id="1.20.1560.10:FF:000014">
    <property type="entry name" value="Multidrug resistance-associated protein member 4"/>
    <property type="match status" value="1"/>
</dbReference>